<proteinExistence type="predicted"/>
<comment type="caution">
    <text evidence="1">The sequence shown here is derived from an EMBL/GenBank/DDBJ whole genome shotgun (WGS) entry which is preliminary data.</text>
</comment>
<dbReference type="Proteomes" id="UP000298030">
    <property type="component" value="Unassembled WGS sequence"/>
</dbReference>
<gene>
    <name evidence="1" type="ORF">FA13DRAFT_10834</name>
</gene>
<name>A0A4Y7U012_COPMI</name>
<evidence type="ECO:0000313" key="1">
    <source>
        <dbReference type="EMBL" id="TEB39591.1"/>
    </source>
</evidence>
<evidence type="ECO:0000313" key="2">
    <source>
        <dbReference type="Proteomes" id="UP000298030"/>
    </source>
</evidence>
<sequence>MVLIVTMMGPWTHRRTRTRRRGGGRSGVEAGGRAWFHKLLWHGSSCVADYKFMRNHPMVRGMITGAASIATVICKILCILESQDASAFLIYIIATYPA</sequence>
<keyword evidence="2" id="KW-1185">Reference proteome</keyword>
<dbReference type="EMBL" id="QPFP01000001">
    <property type="protein sequence ID" value="TEB39591.1"/>
    <property type="molecule type" value="Genomic_DNA"/>
</dbReference>
<reference evidence="1 2" key="1">
    <citation type="journal article" date="2019" name="Nat. Ecol. Evol.">
        <title>Megaphylogeny resolves global patterns of mushroom evolution.</title>
        <authorList>
            <person name="Varga T."/>
            <person name="Krizsan K."/>
            <person name="Foldi C."/>
            <person name="Dima B."/>
            <person name="Sanchez-Garcia M."/>
            <person name="Sanchez-Ramirez S."/>
            <person name="Szollosi G.J."/>
            <person name="Szarkandi J.G."/>
            <person name="Papp V."/>
            <person name="Albert L."/>
            <person name="Andreopoulos W."/>
            <person name="Angelini C."/>
            <person name="Antonin V."/>
            <person name="Barry K.W."/>
            <person name="Bougher N.L."/>
            <person name="Buchanan P."/>
            <person name="Buyck B."/>
            <person name="Bense V."/>
            <person name="Catcheside P."/>
            <person name="Chovatia M."/>
            <person name="Cooper J."/>
            <person name="Damon W."/>
            <person name="Desjardin D."/>
            <person name="Finy P."/>
            <person name="Geml J."/>
            <person name="Haridas S."/>
            <person name="Hughes K."/>
            <person name="Justo A."/>
            <person name="Karasinski D."/>
            <person name="Kautmanova I."/>
            <person name="Kiss B."/>
            <person name="Kocsube S."/>
            <person name="Kotiranta H."/>
            <person name="LaButti K.M."/>
            <person name="Lechner B.E."/>
            <person name="Liimatainen K."/>
            <person name="Lipzen A."/>
            <person name="Lukacs Z."/>
            <person name="Mihaltcheva S."/>
            <person name="Morgado L.N."/>
            <person name="Niskanen T."/>
            <person name="Noordeloos M.E."/>
            <person name="Ohm R.A."/>
            <person name="Ortiz-Santana B."/>
            <person name="Ovrebo C."/>
            <person name="Racz N."/>
            <person name="Riley R."/>
            <person name="Savchenko A."/>
            <person name="Shiryaev A."/>
            <person name="Soop K."/>
            <person name="Spirin V."/>
            <person name="Szebenyi C."/>
            <person name="Tomsovsky M."/>
            <person name="Tulloss R.E."/>
            <person name="Uehling J."/>
            <person name="Grigoriev I.V."/>
            <person name="Vagvolgyi C."/>
            <person name="Papp T."/>
            <person name="Martin F.M."/>
            <person name="Miettinen O."/>
            <person name="Hibbett D.S."/>
            <person name="Nagy L.G."/>
        </authorList>
    </citation>
    <scope>NUCLEOTIDE SEQUENCE [LARGE SCALE GENOMIC DNA]</scope>
    <source>
        <strain evidence="1 2">FP101781</strain>
    </source>
</reference>
<protein>
    <submittedName>
        <fullName evidence="1">Uncharacterized protein</fullName>
    </submittedName>
</protein>
<dbReference type="AlphaFoldDB" id="A0A4Y7U012"/>
<accession>A0A4Y7U012</accession>
<organism evidence="1 2">
    <name type="scientific">Coprinellus micaceus</name>
    <name type="common">Glistening ink-cap mushroom</name>
    <name type="synonym">Coprinus micaceus</name>
    <dbReference type="NCBI Taxonomy" id="71717"/>
    <lineage>
        <taxon>Eukaryota</taxon>
        <taxon>Fungi</taxon>
        <taxon>Dikarya</taxon>
        <taxon>Basidiomycota</taxon>
        <taxon>Agaricomycotina</taxon>
        <taxon>Agaricomycetes</taxon>
        <taxon>Agaricomycetidae</taxon>
        <taxon>Agaricales</taxon>
        <taxon>Agaricineae</taxon>
        <taxon>Psathyrellaceae</taxon>
        <taxon>Coprinellus</taxon>
    </lineage>
</organism>